<accession>A0ABV9QPG8</accession>
<sequence>MSKNLKENVLYGQEVDEQQALVRRENIVWTMTEDYEISPDFSLIEDTGIECLDFIRTVLFATLYKEGIGYQAQERLIAFKNKVEAYEIVSEIFVLTMEIRQMNRWKKIRPVLLFYYQKAQEAALDRYQRRKPKDITQELRNAIYLLRQKKLPKTRANVRELAQKIEEMGDFDIGRWFDFLEEILADFFRFNREFRYYVDERKRAEHEGDSSFKKTSSTSRHSKISKGEPVSIASAEFNPNDFGDKEAGSFEKDMQEVSLLSSPVTYDRMHNEIIRYYGSGVFSQNESIRIQKELCTGLHQNCRLHLTKNFMKITDSYRLSKLKESRDENLAHYRYHHRVYRRNITRLKETIERAILPDMEESLGKSDTGRLIAPSVWRYRYLNDRNVFCKQSKDARGEFVVDLFLDSSGSQMEREGPVAAQAFIIAEALSLCHIPVRIMSFQTLFDYTILKEYRDYYSEKNSNKEVFYYKSEGSNRDGLALRFLDRLIEEKDEKKHIVLILSDGRPSDMRGSKLSSVFVSKVRNYSGQEAIYDTAFEVRKLRKKGVAVLGVFTGKEEDRVAEQLIFGKDFAYIHDIKRFSDVVGKYLKIQIKNYLE</sequence>
<dbReference type="PANTHER" id="PTHR41248:SF1">
    <property type="entry name" value="NORD PROTEIN"/>
    <property type="match status" value="1"/>
</dbReference>
<proteinExistence type="predicted"/>
<organism evidence="2 3">
    <name type="scientific">Filifactor villosus</name>
    <dbReference type="NCBI Taxonomy" id="29374"/>
    <lineage>
        <taxon>Bacteria</taxon>
        <taxon>Bacillati</taxon>
        <taxon>Bacillota</taxon>
        <taxon>Clostridia</taxon>
        <taxon>Peptostreptococcales</taxon>
        <taxon>Filifactoraceae</taxon>
        <taxon>Filifactor</taxon>
    </lineage>
</organism>
<evidence type="ECO:0008006" key="4">
    <source>
        <dbReference type="Google" id="ProtNLM"/>
    </source>
</evidence>
<dbReference type="SUPFAM" id="SSF53300">
    <property type="entry name" value="vWA-like"/>
    <property type="match status" value="1"/>
</dbReference>
<name>A0ABV9QPG8_9FIRM</name>
<evidence type="ECO:0000313" key="2">
    <source>
        <dbReference type="EMBL" id="MFC4805665.1"/>
    </source>
</evidence>
<keyword evidence="3" id="KW-1185">Reference proteome</keyword>
<dbReference type="PANTHER" id="PTHR41248">
    <property type="entry name" value="NORD PROTEIN"/>
    <property type="match status" value="1"/>
</dbReference>
<protein>
    <recommendedName>
        <fullName evidence="4">Nitric oxide reductase activation protein</fullName>
    </recommendedName>
</protein>
<dbReference type="EMBL" id="JBHSHL010000058">
    <property type="protein sequence ID" value="MFC4805665.1"/>
    <property type="molecule type" value="Genomic_DNA"/>
</dbReference>
<gene>
    <name evidence="2" type="ORF">ACFO4R_11385</name>
</gene>
<feature type="region of interest" description="Disordered" evidence="1">
    <location>
        <begin position="207"/>
        <end position="229"/>
    </location>
</feature>
<dbReference type="RefSeq" id="WP_379789282.1">
    <property type="nucleotide sequence ID" value="NZ_JBHSHL010000058.1"/>
</dbReference>
<dbReference type="InterPro" id="IPR051928">
    <property type="entry name" value="NorD/CobT"/>
</dbReference>
<dbReference type="Proteomes" id="UP001595916">
    <property type="component" value="Unassembled WGS sequence"/>
</dbReference>
<reference evidence="3" key="1">
    <citation type="journal article" date="2019" name="Int. J. Syst. Evol. Microbiol.">
        <title>The Global Catalogue of Microorganisms (GCM) 10K type strain sequencing project: providing services to taxonomists for standard genome sequencing and annotation.</title>
        <authorList>
            <consortium name="The Broad Institute Genomics Platform"/>
            <consortium name="The Broad Institute Genome Sequencing Center for Infectious Disease"/>
            <person name="Wu L."/>
            <person name="Ma J."/>
        </authorList>
    </citation>
    <scope>NUCLEOTIDE SEQUENCE [LARGE SCALE GENOMIC DNA]</scope>
    <source>
        <strain evidence="3">CCUG 46385</strain>
    </source>
</reference>
<evidence type="ECO:0000256" key="1">
    <source>
        <dbReference type="SAM" id="MobiDB-lite"/>
    </source>
</evidence>
<dbReference type="InterPro" id="IPR036465">
    <property type="entry name" value="vWFA_dom_sf"/>
</dbReference>
<comment type="caution">
    <text evidence="2">The sequence shown here is derived from an EMBL/GenBank/DDBJ whole genome shotgun (WGS) entry which is preliminary data.</text>
</comment>
<evidence type="ECO:0000313" key="3">
    <source>
        <dbReference type="Proteomes" id="UP001595916"/>
    </source>
</evidence>